<dbReference type="SUPFAM" id="SSF52980">
    <property type="entry name" value="Restriction endonuclease-like"/>
    <property type="match status" value="1"/>
</dbReference>
<protein>
    <submittedName>
        <fullName evidence="2">YraN family protein</fullName>
    </submittedName>
</protein>
<dbReference type="NCBIfam" id="TIGR00252">
    <property type="entry name" value="YraN family protein"/>
    <property type="match status" value="1"/>
</dbReference>
<dbReference type="PANTHER" id="PTHR34039:SF1">
    <property type="entry name" value="UPF0102 PROTEIN YRAN"/>
    <property type="match status" value="1"/>
</dbReference>
<gene>
    <name evidence="2" type="ORF">GF359_05650</name>
</gene>
<dbReference type="CDD" id="cd20736">
    <property type="entry name" value="PoNe_Nuclease"/>
    <property type="match status" value="1"/>
</dbReference>
<dbReference type="InterPro" id="IPR011856">
    <property type="entry name" value="tRNA_endonuc-like_dom_sf"/>
</dbReference>
<dbReference type="PANTHER" id="PTHR34039">
    <property type="entry name" value="UPF0102 PROTEIN YRAN"/>
    <property type="match status" value="1"/>
</dbReference>
<dbReference type="Gene3D" id="3.40.1350.10">
    <property type="match status" value="1"/>
</dbReference>
<proteinExistence type="inferred from homology"/>
<dbReference type="GO" id="GO:0003676">
    <property type="term" value="F:nucleic acid binding"/>
    <property type="evidence" value="ECO:0007669"/>
    <property type="project" value="InterPro"/>
</dbReference>
<feature type="non-terminal residue" evidence="2">
    <location>
        <position position="82"/>
    </location>
</feature>
<dbReference type="Pfam" id="PF02021">
    <property type="entry name" value="UPF0102"/>
    <property type="match status" value="1"/>
</dbReference>
<dbReference type="InterPro" id="IPR003509">
    <property type="entry name" value="UPF0102_YraN-like"/>
</dbReference>
<reference evidence="2" key="1">
    <citation type="submission" date="2019-11" db="EMBL/GenBank/DDBJ databases">
        <title>Microbial mats filling the niche in hypersaline microbial mats.</title>
        <authorList>
            <person name="Wong H.L."/>
            <person name="Macleod F.I."/>
            <person name="White R.A. III"/>
            <person name="Burns B.P."/>
        </authorList>
    </citation>
    <scope>NUCLEOTIDE SEQUENCE</scope>
    <source>
        <strain evidence="2">Bin_327</strain>
    </source>
</reference>
<dbReference type="AlphaFoldDB" id="A0A9D5K969"/>
<name>A0A9D5K969_UNCW3</name>
<evidence type="ECO:0000313" key="3">
    <source>
        <dbReference type="Proteomes" id="UP000630660"/>
    </source>
</evidence>
<comment type="caution">
    <text evidence="2">The sequence shown here is derived from an EMBL/GenBank/DDBJ whole genome shotgun (WGS) entry which is preliminary data.</text>
</comment>
<dbReference type="Proteomes" id="UP000630660">
    <property type="component" value="Unassembled WGS sequence"/>
</dbReference>
<dbReference type="EMBL" id="WJKJ01000179">
    <property type="protein sequence ID" value="MBD3364681.1"/>
    <property type="molecule type" value="Genomic_DNA"/>
</dbReference>
<comment type="similarity">
    <text evidence="1">Belongs to the UPF0102 family.</text>
</comment>
<accession>A0A9D5K969</accession>
<sequence>MNRQALGKHGEDAAAEFLRKQGYEIITRNFYTRWGELDIIARDGEEIVFVEVKTRTSISFARPEEGVDLRKQDHLRKTAEFW</sequence>
<organism evidence="2 3">
    <name type="scientific">candidate division WOR-3 bacterium</name>
    <dbReference type="NCBI Taxonomy" id="2052148"/>
    <lineage>
        <taxon>Bacteria</taxon>
        <taxon>Bacteria division WOR-3</taxon>
    </lineage>
</organism>
<evidence type="ECO:0000313" key="2">
    <source>
        <dbReference type="EMBL" id="MBD3364681.1"/>
    </source>
</evidence>
<dbReference type="InterPro" id="IPR011335">
    <property type="entry name" value="Restrct_endonuc-II-like"/>
</dbReference>
<evidence type="ECO:0000256" key="1">
    <source>
        <dbReference type="ARBA" id="ARBA00006738"/>
    </source>
</evidence>